<dbReference type="Gene3D" id="3.50.30.10">
    <property type="entry name" value="Phosphohistidine domain"/>
    <property type="match status" value="1"/>
</dbReference>
<feature type="binding site" evidence="19">
    <location>
        <position position="467"/>
    </location>
    <ligand>
        <name>phosphoenolpyruvate</name>
        <dbReference type="ChEBI" id="CHEBI:58702"/>
    </ligand>
</feature>
<evidence type="ECO:0000256" key="18">
    <source>
        <dbReference type="PIRSR" id="PIRSR000732-1"/>
    </source>
</evidence>
<evidence type="ECO:0000256" key="11">
    <source>
        <dbReference type="ARBA" id="ARBA00022679"/>
    </source>
</evidence>
<feature type="domain" description="PEP-utilising enzyme mobile" evidence="21">
    <location>
        <begin position="156"/>
        <end position="227"/>
    </location>
</feature>
<dbReference type="Pfam" id="PF00391">
    <property type="entry name" value="PEP-utilizers"/>
    <property type="match status" value="1"/>
</dbReference>
<dbReference type="InterPro" id="IPR036637">
    <property type="entry name" value="Phosphohistidine_dom_sf"/>
</dbReference>
<evidence type="ECO:0000259" key="23">
    <source>
        <dbReference type="Pfam" id="PF05524"/>
    </source>
</evidence>
<dbReference type="NCBIfam" id="TIGR01417">
    <property type="entry name" value="PTS_I_fam"/>
    <property type="match status" value="1"/>
</dbReference>
<dbReference type="EC" id="2.7.3.9" evidence="6 17"/>
<evidence type="ECO:0000256" key="7">
    <source>
        <dbReference type="ARBA" id="ARBA00016544"/>
    </source>
</evidence>
<evidence type="ECO:0000259" key="21">
    <source>
        <dbReference type="Pfam" id="PF00391"/>
    </source>
</evidence>
<dbReference type="Gene3D" id="3.20.20.60">
    <property type="entry name" value="Phosphoenolpyruvate-binding domains"/>
    <property type="match status" value="1"/>
</dbReference>
<dbReference type="GO" id="GO:0005737">
    <property type="term" value="C:cytoplasm"/>
    <property type="evidence" value="ECO:0007669"/>
    <property type="project" value="UniProtKB-SubCell"/>
</dbReference>
<keyword evidence="9 17" id="KW-0963">Cytoplasm</keyword>
<keyword evidence="11 17" id="KW-0808">Transferase</keyword>
<dbReference type="AlphaFoldDB" id="A0A7Y0EYC3"/>
<evidence type="ECO:0000256" key="20">
    <source>
        <dbReference type="PIRSR" id="PIRSR000732-3"/>
    </source>
</evidence>
<evidence type="ECO:0000256" key="5">
    <source>
        <dbReference type="ARBA" id="ARBA00007837"/>
    </source>
</evidence>
<dbReference type="InterPro" id="IPR000121">
    <property type="entry name" value="PEP_util_C"/>
</dbReference>
<keyword evidence="15 17" id="KW-0460">Magnesium</keyword>
<evidence type="ECO:0000256" key="6">
    <source>
        <dbReference type="ARBA" id="ARBA00012232"/>
    </source>
</evidence>
<protein>
    <recommendedName>
        <fullName evidence="7 17">Phosphoenolpyruvate-protein phosphotransferase</fullName>
        <ecNumber evidence="6 17">2.7.3.9</ecNumber>
    </recommendedName>
    <alternativeName>
        <fullName evidence="16 17">Phosphotransferase system, enzyme I</fullName>
    </alternativeName>
</protein>
<proteinExistence type="inferred from homology"/>
<feature type="binding site" evidence="20">
    <location>
        <position position="457"/>
    </location>
    <ligand>
        <name>Mg(2+)</name>
        <dbReference type="ChEBI" id="CHEBI:18420"/>
    </ligand>
</feature>
<dbReference type="InterPro" id="IPR040442">
    <property type="entry name" value="Pyrv_kinase-like_dom_sf"/>
</dbReference>
<evidence type="ECO:0000313" key="25">
    <source>
        <dbReference type="Proteomes" id="UP000543419"/>
    </source>
</evidence>
<dbReference type="GO" id="GO:0008965">
    <property type="term" value="F:phosphoenolpyruvate-protein phosphotransferase activity"/>
    <property type="evidence" value="ECO:0007669"/>
    <property type="project" value="UniProtKB-EC"/>
</dbReference>
<keyword evidence="24" id="KW-0670">Pyruvate</keyword>
<sequence>MKTIQGVGVSAGIAIGEVRVLDTADHAVERRVVDDPQAEVERFRAARDEAVAQLKQLRDKTAAEFGEGKAELFDTHQLMLQDPDYVESIEDLIAQSKVNAEFAVNSTAEQFAAMFAAMDNSYMQARAADVKDVSRRVINVLEGKRGGAAEDEDGGESRIILAEDLAPSETVQLDRAKVLGFVTAKGSANSHTAILARTMGLPAIIGIGDAFNPDDDGHTAVIDGTSGLVFVDPDEKTLAEYQGKKAKYEEHLRLLQELKGKPTETKSGQKVRLYANIGRPSDVAAVLANDAEGIGLFRSEFLYLESEDYPTEEFQFQAYKEVAQKMGDRLVVIRTLDIGADKQVGYFNLEHEANPALGYRAIRICLTRPEIFKVQLRALLRASVYGNIAIMLPMITSVEEVRDAKKILEEVKEELRGEHIDFNEHIQVGIMIETPASVIMADELAAEVDFFSIGTNDLTQYTLACDRQNPNLGRFADPHSPAVLRMIKMATEAAHRHGIWCGICGELGADLSLTDIFLEIGLDELSVSPTSVLPLRNAIRNH</sequence>
<comment type="catalytic activity">
    <reaction evidence="1 17">
        <text>L-histidyl-[protein] + phosphoenolpyruvate = N(pros)-phospho-L-histidyl-[protein] + pyruvate</text>
        <dbReference type="Rhea" id="RHEA:23880"/>
        <dbReference type="Rhea" id="RHEA-COMP:9745"/>
        <dbReference type="Rhea" id="RHEA-COMP:9746"/>
        <dbReference type="ChEBI" id="CHEBI:15361"/>
        <dbReference type="ChEBI" id="CHEBI:29979"/>
        <dbReference type="ChEBI" id="CHEBI:58702"/>
        <dbReference type="ChEBI" id="CHEBI:64837"/>
        <dbReference type="EC" id="2.7.3.9"/>
    </reaction>
</comment>
<comment type="cofactor">
    <cofactor evidence="2 17 20">
        <name>Mg(2+)</name>
        <dbReference type="ChEBI" id="CHEBI:18420"/>
    </cofactor>
</comment>
<accession>A0A7Y0EYC3</accession>
<evidence type="ECO:0000256" key="16">
    <source>
        <dbReference type="ARBA" id="ARBA00033235"/>
    </source>
</evidence>
<evidence type="ECO:0000256" key="3">
    <source>
        <dbReference type="ARBA" id="ARBA00002728"/>
    </source>
</evidence>
<keyword evidence="10 17" id="KW-0762">Sugar transport</keyword>
<feature type="binding site" evidence="19">
    <location>
        <position position="334"/>
    </location>
    <ligand>
        <name>phosphoenolpyruvate</name>
        <dbReference type="ChEBI" id="CHEBI:58702"/>
    </ligand>
</feature>
<evidence type="ECO:0000256" key="12">
    <source>
        <dbReference type="ARBA" id="ARBA00022683"/>
    </source>
</evidence>
<comment type="subcellular location">
    <subcellularLocation>
        <location evidence="4 17">Cytoplasm</location>
    </subcellularLocation>
</comment>
<evidence type="ECO:0000256" key="10">
    <source>
        <dbReference type="ARBA" id="ARBA00022597"/>
    </source>
</evidence>
<organism evidence="24 25">
    <name type="scientific">Bifidobacterium olomucense</name>
    <dbReference type="NCBI Taxonomy" id="2675324"/>
    <lineage>
        <taxon>Bacteria</taxon>
        <taxon>Bacillati</taxon>
        <taxon>Actinomycetota</taxon>
        <taxon>Actinomycetes</taxon>
        <taxon>Bifidobacteriales</taxon>
        <taxon>Bifidobacteriaceae</taxon>
        <taxon>Bifidobacterium</taxon>
    </lineage>
</organism>
<evidence type="ECO:0000256" key="19">
    <source>
        <dbReference type="PIRSR" id="PIRSR000732-2"/>
    </source>
</evidence>
<evidence type="ECO:0000256" key="13">
    <source>
        <dbReference type="ARBA" id="ARBA00022723"/>
    </source>
</evidence>
<dbReference type="Pfam" id="PF02896">
    <property type="entry name" value="PEP-utilizers_C"/>
    <property type="match status" value="1"/>
</dbReference>
<dbReference type="InterPro" id="IPR050499">
    <property type="entry name" value="PEP-utilizing_PTS_enzyme"/>
</dbReference>
<comment type="caution">
    <text evidence="24">The sequence shown here is derived from an EMBL/GenBank/DDBJ whole genome shotgun (WGS) entry which is preliminary data.</text>
</comment>
<dbReference type="PANTHER" id="PTHR46244">
    <property type="entry name" value="PHOSPHOENOLPYRUVATE-PROTEIN PHOSPHOTRANSFERASE"/>
    <property type="match status" value="1"/>
</dbReference>
<feature type="binding site" evidence="19">
    <location>
        <position position="298"/>
    </location>
    <ligand>
        <name>phosphoenolpyruvate</name>
        <dbReference type="ChEBI" id="CHEBI:58702"/>
    </ligand>
</feature>
<dbReference type="Proteomes" id="UP000543419">
    <property type="component" value="Unassembled WGS sequence"/>
</dbReference>
<dbReference type="PROSITE" id="PS00742">
    <property type="entry name" value="PEP_ENZYMES_2"/>
    <property type="match status" value="1"/>
</dbReference>
<feature type="binding site" evidence="20">
    <location>
        <position position="433"/>
    </location>
    <ligand>
        <name>Mg(2+)</name>
        <dbReference type="ChEBI" id="CHEBI:18420"/>
    </ligand>
</feature>
<feature type="domain" description="PEP-utilising enzyme C-terminal" evidence="22">
    <location>
        <begin position="256"/>
        <end position="541"/>
    </location>
</feature>
<dbReference type="Pfam" id="PF05524">
    <property type="entry name" value="PEP-utilisers_N"/>
    <property type="match status" value="1"/>
</dbReference>
<dbReference type="RefSeq" id="WP_169241347.1">
    <property type="nucleotide sequence ID" value="NZ_JAAIIG010000007.1"/>
</dbReference>
<reference evidence="24 25" key="1">
    <citation type="submission" date="2020-02" db="EMBL/GenBank/DDBJ databases">
        <title>Characterization of phylogenetic diversity of novel bifidobacterial species isolated in Czech ZOOs.</title>
        <authorList>
            <person name="Lugli G.A."/>
            <person name="Vera N.B."/>
            <person name="Ventura M."/>
        </authorList>
    </citation>
    <scope>NUCLEOTIDE SEQUENCE [LARGE SCALE GENOMIC DNA]</scope>
    <source>
        <strain evidence="24 25">DSM 109959</strain>
    </source>
</reference>
<evidence type="ECO:0000256" key="14">
    <source>
        <dbReference type="ARBA" id="ARBA00022777"/>
    </source>
</evidence>
<evidence type="ECO:0000256" key="4">
    <source>
        <dbReference type="ARBA" id="ARBA00004496"/>
    </source>
</evidence>
<dbReference type="InterPro" id="IPR008731">
    <property type="entry name" value="PTS_EIN"/>
</dbReference>
<evidence type="ECO:0000256" key="2">
    <source>
        <dbReference type="ARBA" id="ARBA00001946"/>
    </source>
</evidence>
<dbReference type="InterPro" id="IPR036618">
    <property type="entry name" value="PtsI_HPr-bd_sf"/>
</dbReference>
<dbReference type="InterPro" id="IPR006318">
    <property type="entry name" value="PTS_EI-like"/>
</dbReference>
<dbReference type="GO" id="GO:0009401">
    <property type="term" value="P:phosphoenolpyruvate-dependent sugar phosphotransferase system"/>
    <property type="evidence" value="ECO:0007669"/>
    <property type="project" value="UniProtKB-KW"/>
</dbReference>
<comment type="similarity">
    <text evidence="5 17">Belongs to the PEP-utilizing enzyme family.</text>
</comment>
<dbReference type="PIRSF" id="PIRSF000732">
    <property type="entry name" value="PTS_enzyme_I"/>
    <property type="match status" value="1"/>
</dbReference>
<keyword evidence="12 17" id="KW-0598">Phosphotransferase system</keyword>
<keyword evidence="13 17" id="KW-0479">Metal-binding</keyword>
<dbReference type="InterPro" id="IPR023151">
    <property type="entry name" value="PEP_util_CS"/>
</dbReference>
<evidence type="ECO:0000256" key="15">
    <source>
        <dbReference type="ARBA" id="ARBA00022842"/>
    </source>
</evidence>
<name>A0A7Y0EYC3_9BIFI</name>
<feature type="domain" description="Phosphotransferase system enzyme I N-terminal" evidence="23">
    <location>
        <begin position="5"/>
        <end position="126"/>
    </location>
</feature>
<feature type="active site" description="Proton donor" evidence="18">
    <location>
        <position position="504"/>
    </location>
</feature>
<evidence type="ECO:0000256" key="1">
    <source>
        <dbReference type="ARBA" id="ARBA00000683"/>
    </source>
</evidence>
<keyword evidence="25" id="KW-1185">Reference proteome</keyword>
<dbReference type="PRINTS" id="PR01736">
    <property type="entry name" value="PHPHTRNFRASE"/>
</dbReference>
<dbReference type="GO" id="GO:0046872">
    <property type="term" value="F:metal ion binding"/>
    <property type="evidence" value="ECO:0007669"/>
    <property type="project" value="UniProtKB-KW"/>
</dbReference>
<gene>
    <name evidence="24" type="ORF">G1C97_1621</name>
</gene>
<dbReference type="Gene3D" id="1.10.274.10">
    <property type="entry name" value="PtsI, HPr-binding domain"/>
    <property type="match status" value="1"/>
</dbReference>
<evidence type="ECO:0000256" key="8">
    <source>
        <dbReference type="ARBA" id="ARBA00022448"/>
    </source>
</evidence>
<dbReference type="InterPro" id="IPR015813">
    <property type="entry name" value="Pyrv/PenolPyrv_kinase-like_dom"/>
</dbReference>
<evidence type="ECO:0000256" key="17">
    <source>
        <dbReference type="PIRNR" id="PIRNR000732"/>
    </source>
</evidence>
<dbReference type="SUPFAM" id="SSF52009">
    <property type="entry name" value="Phosphohistidine domain"/>
    <property type="match status" value="1"/>
</dbReference>
<dbReference type="SUPFAM" id="SSF47831">
    <property type="entry name" value="Enzyme I of the PEP:sugar phosphotransferase system HPr-binding (sub)domain"/>
    <property type="match status" value="1"/>
</dbReference>
<feature type="binding site" evidence="19">
    <location>
        <begin position="456"/>
        <end position="457"/>
    </location>
    <ligand>
        <name>phosphoenolpyruvate</name>
        <dbReference type="ChEBI" id="CHEBI:58702"/>
    </ligand>
</feature>
<evidence type="ECO:0000256" key="9">
    <source>
        <dbReference type="ARBA" id="ARBA00022490"/>
    </source>
</evidence>
<evidence type="ECO:0000313" key="24">
    <source>
        <dbReference type="EMBL" id="NMM98669.1"/>
    </source>
</evidence>
<dbReference type="GO" id="GO:0016301">
    <property type="term" value="F:kinase activity"/>
    <property type="evidence" value="ECO:0007669"/>
    <property type="project" value="UniProtKB-KW"/>
</dbReference>
<keyword evidence="8 17" id="KW-0813">Transport</keyword>
<dbReference type="EMBL" id="JAAIIG010000007">
    <property type="protein sequence ID" value="NMM98669.1"/>
    <property type="molecule type" value="Genomic_DNA"/>
</dbReference>
<dbReference type="InterPro" id="IPR024692">
    <property type="entry name" value="PTS_EI"/>
</dbReference>
<comment type="function">
    <text evidence="3 17">General (non sugar-specific) component of the phosphoenolpyruvate-dependent sugar phosphotransferase system (sugar PTS). This major carbohydrate active-transport system catalyzes the phosphorylation of incoming sugar substrates concomitantly with their translocation across the cell membrane. Enzyme I transfers the phosphoryl group from phosphoenolpyruvate (PEP) to the phosphoryl carrier protein (HPr).</text>
</comment>
<dbReference type="SUPFAM" id="SSF51621">
    <property type="entry name" value="Phosphoenolpyruvate/pyruvate domain"/>
    <property type="match status" value="1"/>
</dbReference>
<evidence type="ECO:0000259" key="22">
    <source>
        <dbReference type="Pfam" id="PF02896"/>
    </source>
</evidence>
<keyword evidence="14 17" id="KW-0418">Kinase</keyword>
<dbReference type="PANTHER" id="PTHR46244:SF3">
    <property type="entry name" value="PHOSPHOENOLPYRUVATE-PROTEIN PHOSPHOTRANSFERASE"/>
    <property type="match status" value="1"/>
</dbReference>
<feature type="active site" description="Tele-phosphohistidine intermediate" evidence="18">
    <location>
        <position position="191"/>
    </location>
</feature>
<dbReference type="InterPro" id="IPR008279">
    <property type="entry name" value="PEP-util_enz_mobile_dom"/>
</dbReference>